<comment type="subcellular location">
    <subcellularLocation>
        <location evidence="6">Cell membrane</location>
        <topology evidence="6">Multi-pass membrane protein</topology>
    </subcellularLocation>
    <subcellularLocation>
        <location evidence="1">Membrane</location>
    </subcellularLocation>
</comment>
<evidence type="ECO:0000313" key="8">
    <source>
        <dbReference type="EMBL" id="RIA43555.1"/>
    </source>
</evidence>
<feature type="transmembrane region" description="Helical" evidence="6">
    <location>
        <begin position="25"/>
        <end position="45"/>
    </location>
</feature>
<accession>A0A397P8U5</accession>
<dbReference type="PANTHER" id="PTHR23427:SF2">
    <property type="entry name" value="SURFEIT LOCUS PROTEIN 1"/>
    <property type="match status" value="1"/>
</dbReference>
<evidence type="ECO:0000256" key="5">
    <source>
        <dbReference type="ARBA" id="ARBA00023136"/>
    </source>
</evidence>
<evidence type="ECO:0000256" key="7">
    <source>
        <dbReference type="SAM" id="MobiDB-lite"/>
    </source>
</evidence>
<protein>
    <recommendedName>
        <fullName evidence="6">SURF1-like protein</fullName>
    </recommendedName>
</protein>
<keyword evidence="3 6" id="KW-0812">Transmembrane</keyword>
<evidence type="ECO:0000256" key="6">
    <source>
        <dbReference type="RuleBase" id="RU363076"/>
    </source>
</evidence>
<dbReference type="AlphaFoldDB" id="A0A397P8U5"/>
<dbReference type="Proteomes" id="UP000266568">
    <property type="component" value="Unassembled WGS sequence"/>
</dbReference>
<dbReference type="PROSITE" id="PS50895">
    <property type="entry name" value="SURF1"/>
    <property type="match status" value="1"/>
</dbReference>
<dbReference type="InterPro" id="IPR002994">
    <property type="entry name" value="Surf1/Shy1"/>
</dbReference>
<keyword evidence="9" id="KW-1185">Reference proteome</keyword>
<dbReference type="CDD" id="cd06662">
    <property type="entry name" value="SURF1"/>
    <property type="match status" value="1"/>
</dbReference>
<feature type="region of interest" description="Disordered" evidence="7">
    <location>
        <begin position="1"/>
        <end position="20"/>
    </location>
</feature>
<keyword evidence="6" id="KW-1003">Cell membrane</keyword>
<evidence type="ECO:0000313" key="9">
    <source>
        <dbReference type="Proteomes" id="UP000266568"/>
    </source>
</evidence>
<dbReference type="Pfam" id="PF02104">
    <property type="entry name" value="SURF1"/>
    <property type="match status" value="1"/>
</dbReference>
<dbReference type="EMBL" id="QXDC01000003">
    <property type="protein sequence ID" value="RIA43555.1"/>
    <property type="molecule type" value="Genomic_DNA"/>
</dbReference>
<dbReference type="RefSeq" id="WP_425454929.1">
    <property type="nucleotide sequence ID" value="NZ_QXDC01000003.1"/>
</dbReference>
<name>A0A397P8U5_9SPHN</name>
<keyword evidence="4 6" id="KW-1133">Transmembrane helix</keyword>
<reference evidence="8 9" key="1">
    <citation type="submission" date="2018-08" db="EMBL/GenBank/DDBJ databases">
        <title>Genomic Encyclopedia of Type Strains, Phase IV (KMG-IV): sequencing the most valuable type-strain genomes for metagenomic binning, comparative biology and taxonomic classification.</title>
        <authorList>
            <person name="Goeker M."/>
        </authorList>
    </citation>
    <scope>NUCLEOTIDE SEQUENCE [LARGE SCALE GENOMIC DNA]</scope>
    <source>
        <strain evidence="8 9">DSM 25527</strain>
    </source>
</reference>
<comment type="caution">
    <text evidence="8">The sequence shown here is derived from an EMBL/GenBank/DDBJ whole genome shotgun (WGS) entry which is preliminary data.</text>
</comment>
<evidence type="ECO:0000256" key="4">
    <source>
        <dbReference type="ARBA" id="ARBA00022989"/>
    </source>
</evidence>
<dbReference type="PANTHER" id="PTHR23427">
    <property type="entry name" value="SURFEIT LOCUS PROTEIN"/>
    <property type="match status" value="1"/>
</dbReference>
<evidence type="ECO:0000256" key="3">
    <source>
        <dbReference type="ARBA" id="ARBA00022692"/>
    </source>
</evidence>
<comment type="similarity">
    <text evidence="2 6">Belongs to the SURF1 family.</text>
</comment>
<dbReference type="InterPro" id="IPR045214">
    <property type="entry name" value="Surf1/Surf4"/>
</dbReference>
<gene>
    <name evidence="8" type="ORF">DFR49_1777</name>
</gene>
<evidence type="ECO:0000256" key="1">
    <source>
        <dbReference type="ARBA" id="ARBA00004370"/>
    </source>
</evidence>
<evidence type="ECO:0000256" key="2">
    <source>
        <dbReference type="ARBA" id="ARBA00007165"/>
    </source>
</evidence>
<proteinExistence type="inferred from homology"/>
<sequence length="260" mass="27897">MIGGGRPGRAPPSPRDDRARGPRSLAALALGFAILIAGFAALGVWQVERLHWKLDLIARVDARIHAAPVPAPGPADWRSITAKSAAYRHVAVEGRYRPGATLVLANTDLGPGFWVLSPLEATRGFTVLVNRGFVGQDHTPAMLAPPAGTQRVTGLLRVTEPGGAFLRHNDPAHDRWYSRDVAAIARARGLGTVAPYFIDADRAADHAANPRAMPVGGLTVVHFRNAHLVYAITWFALALLSAGGAFIVFRAERRLRRGRG</sequence>
<dbReference type="GO" id="GO:0005886">
    <property type="term" value="C:plasma membrane"/>
    <property type="evidence" value="ECO:0007669"/>
    <property type="project" value="UniProtKB-SubCell"/>
</dbReference>
<feature type="transmembrane region" description="Helical" evidence="6">
    <location>
        <begin position="228"/>
        <end position="249"/>
    </location>
</feature>
<keyword evidence="5 6" id="KW-0472">Membrane</keyword>
<organism evidence="8 9">
    <name type="scientific">Hephaestia caeni</name>
    <dbReference type="NCBI Taxonomy" id="645617"/>
    <lineage>
        <taxon>Bacteria</taxon>
        <taxon>Pseudomonadati</taxon>
        <taxon>Pseudomonadota</taxon>
        <taxon>Alphaproteobacteria</taxon>
        <taxon>Sphingomonadales</taxon>
        <taxon>Sphingomonadaceae</taxon>
        <taxon>Hephaestia</taxon>
    </lineage>
</organism>